<evidence type="ECO:0000313" key="2">
    <source>
        <dbReference type="EMBL" id="QKJ87877.1"/>
    </source>
</evidence>
<keyword evidence="3" id="KW-1185">Reference proteome</keyword>
<dbReference type="Proteomes" id="UP000505325">
    <property type="component" value="Chromosome"/>
</dbReference>
<keyword evidence="1" id="KW-0812">Transmembrane</keyword>
<sequence>MKLIIFLAIFVAGMYLIPDNFVSSLVQNHMHINGDGEEAMDNADFTAIMIKAALSAIVAIALLWFYRLIKTR</sequence>
<reference evidence="2 3" key="1">
    <citation type="submission" date="2020-06" db="EMBL/GenBank/DDBJ databases">
        <title>Genome sequence of Paramixta manurensis strain PD-1.</title>
        <authorList>
            <person name="Lee C.W."/>
            <person name="Kim J."/>
        </authorList>
    </citation>
    <scope>NUCLEOTIDE SEQUENCE [LARGE SCALE GENOMIC DNA]</scope>
    <source>
        <strain evidence="2 3">PD-1</strain>
    </source>
</reference>
<keyword evidence="1" id="KW-0472">Membrane</keyword>
<name>A0A6M8UHJ9_9GAMM</name>
<evidence type="ECO:0000256" key="1">
    <source>
        <dbReference type="SAM" id="Phobius"/>
    </source>
</evidence>
<evidence type="ECO:0000313" key="3">
    <source>
        <dbReference type="Proteomes" id="UP000505325"/>
    </source>
</evidence>
<organism evidence="2 3">
    <name type="scientific">Paramixta manurensis</name>
    <dbReference type="NCBI Taxonomy" id="2740817"/>
    <lineage>
        <taxon>Bacteria</taxon>
        <taxon>Pseudomonadati</taxon>
        <taxon>Pseudomonadota</taxon>
        <taxon>Gammaproteobacteria</taxon>
        <taxon>Enterobacterales</taxon>
        <taxon>Erwiniaceae</taxon>
        <taxon>Paramixta</taxon>
    </lineage>
</organism>
<proteinExistence type="predicted"/>
<dbReference type="EMBL" id="CP054212">
    <property type="protein sequence ID" value="QKJ87877.1"/>
    <property type="molecule type" value="Genomic_DNA"/>
</dbReference>
<protein>
    <submittedName>
        <fullName evidence="2">Uncharacterized protein</fullName>
    </submittedName>
</protein>
<keyword evidence="1" id="KW-1133">Transmembrane helix</keyword>
<gene>
    <name evidence="2" type="ORF">PMPD1_2941</name>
</gene>
<dbReference type="KEGG" id="pmak:PMPD1_2941"/>
<dbReference type="AlphaFoldDB" id="A0A6M8UHJ9"/>
<accession>A0A6M8UHJ9</accession>
<dbReference type="RefSeq" id="WP_173634787.1">
    <property type="nucleotide sequence ID" value="NZ_CP054212.1"/>
</dbReference>
<feature type="transmembrane region" description="Helical" evidence="1">
    <location>
        <begin position="48"/>
        <end position="66"/>
    </location>
</feature>